<dbReference type="EMBL" id="PP079243">
    <property type="protein sequence ID" value="WVK89995.1"/>
    <property type="molecule type" value="Genomic_DNA"/>
</dbReference>
<organism evidence="1 2">
    <name type="scientific">Burkholderia phage vB_BpP_HN02</name>
    <dbReference type="NCBI Taxonomy" id="3116925"/>
    <lineage>
        <taxon>Viruses</taxon>
        <taxon>Duplodnaviria</taxon>
        <taxon>Heunggongvirae</taxon>
        <taxon>Uroviricota</taxon>
        <taxon>Caudoviricetes</taxon>
        <taxon>Schitoviridae</taxon>
    </lineage>
</organism>
<name>A0AAX4JH26_9CAUD</name>
<proteinExistence type="predicted"/>
<evidence type="ECO:0000313" key="1">
    <source>
        <dbReference type="EMBL" id="WVK89995.1"/>
    </source>
</evidence>
<protein>
    <submittedName>
        <fullName evidence="1">Uncharacterized protein</fullName>
    </submittedName>
</protein>
<reference evidence="1" key="1">
    <citation type="submission" date="2024-01" db="EMBL/GenBank/DDBJ databases">
        <authorList>
            <person name="Zhu Q."/>
        </authorList>
    </citation>
    <scope>NUCLEOTIDE SEQUENCE</scope>
</reference>
<sequence>MINTSLVQKFESELAGAKAQVALGAALTKLLENKEFKKVIIDEFSTKEAARYAAEAGNPALTDRERADALALSQAPGHLKRWIVIQLMQAETCGAQLEELREGLEEARLAEANTKTDEVE</sequence>
<accession>A0AAX4JH26</accession>
<evidence type="ECO:0000313" key="2">
    <source>
        <dbReference type="Proteomes" id="UP001432380"/>
    </source>
</evidence>
<dbReference type="Proteomes" id="UP001432380">
    <property type="component" value="Segment"/>
</dbReference>